<dbReference type="Proteomes" id="UP000887013">
    <property type="component" value="Unassembled WGS sequence"/>
</dbReference>
<protein>
    <submittedName>
        <fullName evidence="1">Uncharacterized protein</fullName>
    </submittedName>
</protein>
<proteinExistence type="predicted"/>
<dbReference type="EMBL" id="BMAW01010581">
    <property type="protein sequence ID" value="GFT19486.1"/>
    <property type="molecule type" value="Genomic_DNA"/>
</dbReference>
<organism evidence="1 2">
    <name type="scientific">Nephila pilipes</name>
    <name type="common">Giant wood spider</name>
    <name type="synonym">Nephila maculata</name>
    <dbReference type="NCBI Taxonomy" id="299642"/>
    <lineage>
        <taxon>Eukaryota</taxon>
        <taxon>Metazoa</taxon>
        <taxon>Ecdysozoa</taxon>
        <taxon>Arthropoda</taxon>
        <taxon>Chelicerata</taxon>
        <taxon>Arachnida</taxon>
        <taxon>Araneae</taxon>
        <taxon>Araneomorphae</taxon>
        <taxon>Entelegynae</taxon>
        <taxon>Araneoidea</taxon>
        <taxon>Nephilidae</taxon>
        <taxon>Nephila</taxon>
    </lineage>
</organism>
<evidence type="ECO:0000313" key="2">
    <source>
        <dbReference type="Proteomes" id="UP000887013"/>
    </source>
</evidence>
<accession>A0A8X6NK22</accession>
<name>A0A8X6NK22_NEPPI</name>
<comment type="caution">
    <text evidence="1">The sequence shown here is derived from an EMBL/GenBank/DDBJ whole genome shotgun (WGS) entry which is preliminary data.</text>
</comment>
<evidence type="ECO:0000313" key="1">
    <source>
        <dbReference type="EMBL" id="GFT19486.1"/>
    </source>
</evidence>
<gene>
    <name evidence="1" type="ORF">NPIL_17531</name>
</gene>
<dbReference type="AlphaFoldDB" id="A0A8X6NK22"/>
<sequence>MTVNGKLHFLTSCDKSQENAKILTYLFSIPKEERSSSALAKVIYLFHPHQIPSYKQPTKGTLKWHAARRRQPQENSYNVQHGAKTPRINHCVCGILLGGVKILLKMPLKGLP</sequence>
<keyword evidence="2" id="KW-1185">Reference proteome</keyword>
<reference evidence="1" key="1">
    <citation type="submission" date="2020-08" db="EMBL/GenBank/DDBJ databases">
        <title>Multicomponent nature underlies the extraordinary mechanical properties of spider dragline silk.</title>
        <authorList>
            <person name="Kono N."/>
            <person name="Nakamura H."/>
            <person name="Mori M."/>
            <person name="Yoshida Y."/>
            <person name="Ohtoshi R."/>
            <person name="Malay A.D."/>
            <person name="Moran D.A.P."/>
            <person name="Tomita M."/>
            <person name="Numata K."/>
            <person name="Arakawa K."/>
        </authorList>
    </citation>
    <scope>NUCLEOTIDE SEQUENCE</scope>
</reference>